<evidence type="ECO:0000256" key="1">
    <source>
        <dbReference type="ARBA" id="ARBA00023157"/>
    </source>
</evidence>
<dbReference type="PANTHER" id="PTHR11890">
    <property type="entry name" value="INTERLEUKIN-1 RECEPTOR FAMILY MEMBER"/>
    <property type="match status" value="1"/>
</dbReference>
<reference evidence="7" key="3">
    <citation type="submission" date="2016-06" db="EMBL/GenBank/DDBJ databases">
        <title>The genome of a short-lived fish provides insights into sex chromosome evolution and the genetic control of aging.</title>
        <authorList>
            <person name="Reichwald K."/>
            <person name="Felder M."/>
            <person name="Petzold A."/>
            <person name="Koch P."/>
            <person name="Groth M."/>
            <person name="Platzer M."/>
        </authorList>
    </citation>
    <scope>NUCLEOTIDE SEQUENCE</scope>
    <source>
        <tissue evidence="7">Brain</tissue>
    </source>
</reference>
<dbReference type="EMBL" id="HADY01019195">
    <property type="protein sequence ID" value="SBP57680.1"/>
    <property type="molecule type" value="Transcribed_RNA"/>
</dbReference>
<dbReference type="AlphaFoldDB" id="A0A1A8ATW0"/>
<name>A0A1A8ATW0_NOTFU</name>
<dbReference type="InterPro" id="IPR013783">
    <property type="entry name" value="Ig-like_fold"/>
</dbReference>
<evidence type="ECO:0000259" key="6">
    <source>
        <dbReference type="PROSITE" id="PS50104"/>
    </source>
</evidence>
<feature type="transmembrane region" description="Helical" evidence="4">
    <location>
        <begin position="318"/>
        <end position="339"/>
    </location>
</feature>
<protein>
    <submittedName>
        <fullName evidence="7 8">Interleukin 18 receptor 1</fullName>
    </submittedName>
</protein>
<dbReference type="GO" id="GO:0007165">
    <property type="term" value="P:signal transduction"/>
    <property type="evidence" value="ECO:0007669"/>
    <property type="project" value="InterPro"/>
</dbReference>
<keyword evidence="4" id="KW-0812">Transmembrane</keyword>
<dbReference type="SMART" id="SM00409">
    <property type="entry name" value="IG"/>
    <property type="match status" value="3"/>
</dbReference>
<dbReference type="InterPro" id="IPR035897">
    <property type="entry name" value="Toll_tir_struct_dom_sf"/>
</dbReference>
<reference evidence="7" key="2">
    <citation type="submission" date="2016-05" db="EMBL/GenBank/DDBJ databases">
        <authorList>
            <person name="Lavstsen T."/>
            <person name="Jespersen J.S."/>
        </authorList>
    </citation>
    <scope>NUCLEOTIDE SEQUENCE</scope>
    <source>
        <tissue evidence="7">Brain</tissue>
    </source>
</reference>
<dbReference type="Ensembl" id="ENSNFUT00015007375.1">
    <property type="protein sequence ID" value="ENSNFUP00015007013.1"/>
    <property type="gene ID" value="ENSNFUG00015003470.1"/>
</dbReference>
<keyword evidence="9" id="KW-1185">Reference proteome</keyword>
<reference evidence="8" key="4">
    <citation type="submission" date="2025-05" db="UniProtKB">
        <authorList>
            <consortium name="Ensembl"/>
        </authorList>
    </citation>
    <scope>IDENTIFICATION</scope>
</reference>
<dbReference type="Proteomes" id="UP000694548">
    <property type="component" value="Chromosome sgr07"/>
</dbReference>
<dbReference type="GeneTree" id="ENSGT01090000259985"/>
<dbReference type="OMA" id="LLGITWH"/>
<dbReference type="Gene3D" id="3.40.50.10140">
    <property type="entry name" value="Toll/interleukin-1 receptor homology (TIR) domain"/>
    <property type="match status" value="1"/>
</dbReference>
<dbReference type="SUPFAM" id="SSF48726">
    <property type="entry name" value="Immunoglobulin"/>
    <property type="match status" value="2"/>
</dbReference>
<keyword evidence="1" id="KW-1015">Disulfide bond</keyword>
<evidence type="ECO:0000256" key="4">
    <source>
        <dbReference type="SAM" id="Phobius"/>
    </source>
</evidence>
<dbReference type="PROSITE" id="PS50104">
    <property type="entry name" value="TIR"/>
    <property type="match status" value="1"/>
</dbReference>
<dbReference type="Pfam" id="PF01582">
    <property type="entry name" value="TIR"/>
    <property type="match status" value="1"/>
</dbReference>
<dbReference type="InterPro" id="IPR000157">
    <property type="entry name" value="TIR_dom"/>
</dbReference>
<keyword evidence="3" id="KW-0393">Immunoglobulin domain</keyword>
<dbReference type="SUPFAM" id="SSF52200">
    <property type="entry name" value="Toll/Interleukin receptor TIR domain"/>
    <property type="match status" value="1"/>
</dbReference>
<dbReference type="InterPro" id="IPR003599">
    <property type="entry name" value="Ig_sub"/>
</dbReference>
<sequence>MAVLQLLFLTFITGVCSQTPKDIYVKAGEMVTLHSEVCKVNDTATLWKQETDQPIYVYSNMSAAEQKRMGVVLYKNCLVILRASGNHTGNYSCHYLRRNHSQRFTLTVYTPQSKEYDEKNRFSDLCYTPGSCQMFCPSVNTPPKDFKPNGTTWHTENGEPSSGYFSSVEEKDSGVYICTRSYAYSGQIYNMTFTVILDVQREKPVKNLGISFPNDGQVFEVEVGKRAEIPCKALTDSTLDPGSPFWLSGSSFVEEDNRNARVYFSFSFDNRTEQMTATLTFKEVREEDLSTKFTCKLESEIKPAFATITLTKIAQPSYTALAVCSIVVVLVMVLTVVVYSKFKVDITLFFRDALGCRSITSDGRSYDAFLMCYMSDTDKGLNEDDRRQLENTLEERFGYTLCLYDRDILPGQAVAETVLESTEQSRAVVLVPCSSDPGPGIGLLSAIHEALVERKTRLILINTKQTEGSKSDSLPEALQLLSKAGDCVTWKGSPPSSTFWKELRYHLPAPQHAPRRTHRLLSQTGYEVPSL</sequence>
<keyword evidence="4" id="KW-1133">Transmembrane helix</keyword>
<reference evidence="8" key="1">
    <citation type="submission" date="2014-08" db="EMBL/GenBank/DDBJ databases">
        <authorList>
            <person name="Senf B."/>
            <person name="Petzold A."/>
            <person name="Downie B.R."/>
            <person name="Koch P."/>
            <person name="Platzer M."/>
        </authorList>
    </citation>
    <scope>NUCLEOTIDE SEQUENCE [LARGE SCALE GENOMIC DNA]</scope>
    <source>
        <strain evidence="8">GRZ</strain>
    </source>
</reference>
<keyword evidence="5" id="KW-0732">Signal</keyword>
<gene>
    <name evidence="7" type="primary">IL18R1</name>
</gene>
<accession>A0A1A8ATW0</accession>
<organism evidence="7">
    <name type="scientific">Nothobranchius furzeri</name>
    <name type="common">Turquoise killifish</name>
    <dbReference type="NCBI Taxonomy" id="105023"/>
    <lineage>
        <taxon>Eukaryota</taxon>
        <taxon>Metazoa</taxon>
        <taxon>Chordata</taxon>
        <taxon>Craniata</taxon>
        <taxon>Vertebrata</taxon>
        <taxon>Euteleostomi</taxon>
        <taxon>Actinopterygii</taxon>
        <taxon>Neopterygii</taxon>
        <taxon>Teleostei</taxon>
        <taxon>Neoteleostei</taxon>
        <taxon>Acanthomorphata</taxon>
        <taxon>Ovalentaria</taxon>
        <taxon>Atherinomorphae</taxon>
        <taxon>Cyprinodontiformes</taxon>
        <taxon>Nothobranchiidae</taxon>
        <taxon>Nothobranchius</taxon>
    </lineage>
</organism>
<feature type="domain" description="TIR" evidence="6">
    <location>
        <begin position="364"/>
        <end position="507"/>
    </location>
</feature>
<keyword evidence="2" id="KW-0325">Glycoprotein</keyword>
<keyword evidence="7" id="KW-0675">Receptor</keyword>
<dbReference type="KEGG" id="nfu:107381672"/>
<dbReference type="Bgee" id="ENSNFUG00015003470">
    <property type="expression patterns" value="Expressed in caudal fin and 2 other cell types or tissues"/>
</dbReference>
<evidence type="ECO:0000256" key="2">
    <source>
        <dbReference type="ARBA" id="ARBA00023180"/>
    </source>
</evidence>
<feature type="chain" id="PRO_5044555029" evidence="5">
    <location>
        <begin position="18"/>
        <end position="531"/>
    </location>
</feature>
<dbReference type="PRINTS" id="PR01537">
    <property type="entry name" value="INTRLKN1R1F"/>
</dbReference>
<dbReference type="InterPro" id="IPR036179">
    <property type="entry name" value="Ig-like_dom_sf"/>
</dbReference>
<evidence type="ECO:0000313" key="9">
    <source>
        <dbReference type="Proteomes" id="UP000694548"/>
    </source>
</evidence>
<evidence type="ECO:0000256" key="3">
    <source>
        <dbReference type="ARBA" id="ARBA00023319"/>
    </source>
</evidence>
<evidence type="ECO:0000313" key="8">
    <source>
        <dbReference type="Ensembl" id="ENSNFUP00015007013.1"/>
    </source>
</evidence>
<dbReference type="PANTHER" id="PTHR11890:SF6">
    <property type="entry name" value="INTERLEUKIN-18 RECEPTOR 1"/>
    <property type="match status" value="1"/>
</dbReference>
<dbReference type="SMART" id="SM00255">
    <property type="entry name" value="TIR"/>
    <property type="match status" value="1"/>
</dbReference>
<keyword evidence="4" id="KW-0472">Membrane</keyword>
<evidence type="ECO:0000256" key="5">
    <source>
        <dbReference type="SAM" id="SignalP"/>
    </source>
</evidence>
<evidence type="ECO:0000313" key="7">
    <source>
        <dbReference type="EMBL" id="SBP57680.1"/>
    </source>
</evidence>
<feature type="signal peptide" evidence="5">
    <location>
        <begin position="1"/>
        <end position="17"/>
    </location>
</feature>
<dbReference type="Gene3D" id="2.60.40.10">
    <property type="entry name" value="Immunoglobulins"/>
    <property type="match status" value="3"/>
</dbReference>
<dbReference type="InterPro" id="IPR015621">
    <property type="entry name" value="IL-1_rcpt_fam"/>
</dbReference>
<proteinExistence type="predicted"/>